<dbReference type="InterPro" id="IPR005303">
    <property type="entry name" value="MOCOS_middle"/>
</dbReference>
<dbReference type="InterPro" id="IPR005302">
    <property type="entry name" value="MoCF_Sase_C"/>
</dbReference>
<evidence type="ECO:0000313" key="2">
    <source>
        <dbReference type="EMBL" id="MBO9200975.1"/>
    </source>
</evidence>
<dbReference type="RefSeq" id="WP_209139007.1">
    <property type="nucleotide sequence ID" value="NZ_JAGHKO010000001.1"/>
</dbReference>
<feature type="domain" description="MOSC" evidence="1">
    <location>
        <begin position="125"/>
        <end position="265"/>
    </location>
</feature>
<gene>
    <name evidence="2" type="ORF">J7I42_11915</name>
</gene>
<dbReference type="Proteomes" id="UP000677244">
    <property type="component" value="Unassembled WGS sequence"/>
</dbReference>
<comment type="caution">
    <text evidence="2">The sequence shown here is derived from an EMBL/GenBank/DDBJ whole genome shotgun (WGS) entry which is preliminary data.</text>
</comment>
<dbReference type="Pfam" id="PF03473">
    <property type="entry name" value="MOSC"/>
    <property type="match status" value="1"/>
</dbReference>
<dbReference type="EMBL" id="JAGHKO010000001">
    <property type="protein sequence ID" value="MBO9200975.1"/>
    <property type="molecule type" value="Genomic_DNA"/>
</dbReference>
<evidence type="ECO:0000313" key="3">
    <source>
        <dbReference type="Proteomes" id="UP000677244"/>
    </source>
</evidence>
<dbReference type="PANTHER" id="PTHR14237">
    <property type="entry name" value="MOLYBDOPTERIN COFACTOR SULFURASE MOSC"/>
    <property type="match status" value="1"/>
</dbReference>
<proteinExistence type="predicted"/>
<organism evidence="2 3">
    <name type="scientific">Niastella soli</name>
    <dbReference type="NCBI Taxonomy" id="2821487"/>
    <lineage>
        <taxon>Bacteria</taxon>
        <taxon>Pseudomonadati</taxon>
        <taxon>Bacteroidota</taxon>
        <taxon>Chitinophagia</taxon>
        <taxon>Chitinophagales</taxon>
        <taxon>Chitinophagaceae</taxon>
        <taxon>Niastella</taxon>
    </lineage>
</organism>
<accession>A0ABS3YSW3</accession>
<dbReference type="Pfam" id="PF03476">
    <property type="entry name" value="MOSC_N"/>
    <property type="match status" value="1"/>
</dbReference>
<dbReference type="PANTHER" id="PTHR14237:SF19">
    <property type="entry name" value="MITOCHONDRIAL AMIDOXIME REDUCING COMPONENT 1"/>
    <property type="match status" value="1"/>
</dbReference>
<dbReference type="SUPFAM" id="SSF50800">
    <property type="entry name" value="PK beta-barrel domain-like"/>
    <property type="match status" value="1"/>
</dbReference>
<dbReference type="SUPFAM" id="SSF141673">
    <property type="entry name" value="MOSC N-terminal domain-like"/>
    <property type="match status" value="1"/>
</dbReference>
<sequence length="275" mass="30941">MLTVSELYIYPIKSLGGISLNSATLTDRGFEYDRRWMLVDDNNQFITQREVNAMALLKVQITEQGLLIQNSRVKGEELLVPFEPTTNETSMVTVWSNHCRAQRVSAEADTWFSKQLGMSCKLMYMPNSTNRFVDGRYAHNKEITSFSDAFPLLLIGQASLDDLNNRLTDPLPMNRFRPNLVFTGGTAFMEDDMKQFTINGITFFGAKPCARCVITTIDQQSGAKAKEPLKTLSTYRMKNNKVLFGQNLLYKGNGIISVGNTITIHEKGAVELLPD</sequence>
<dbReference type="PROSITE" id="PS51340">
    <property type="entry name" value="MOSC"/>
    <property type="match status" value="1"/>
</dbReference>
<reference evidence="2 3" key="1">
    <citation type="submission" date="2021-03" db="EMBL/GenBank/DDBJ databases">
        <title>Assistant Professor.</title>
        <authorList>
            <person name="Huq M.A."/>
        </authorList>
    </citation>
    <scope>NUCLEOTIDE SEQUENCE [LARGE SCALE GENOMIC DNA]</scope>
    <source>
        <strain evidence="2 3">MAH-29</strain>
    </source>
</reference>
<evidence type="ECO:0000259" key="1">
    <source>
        <dbReference type="PROSITE" id="PS51340"/>
    </source>
</evidence>
<keyword evidence="3" id="KW-1185">Reference proteome</keyword>
<dbReference type="InterPro" id="IPR011037">
    <property type="entry name" value="Pyrv_Knase-like_insert_dom_sf"/>
</dbReference>
<protein>
    <submittedName>
        <fullName evidence="2">MOSC domain-containing protein</fullName>
    </submittedName>
</protein>
<name>A0ABS3YSW3_9BACT</name>